<dbReference type="EMBL" id="AP025516">
    <property type="protein sequence ID" value="BDD88728.1"/>
    <property type="molecule type" value="Genomic_DNA"/>
</dbReference>
<evidence type="ECO:0000313" key="2">
    <source>
        <dbReference type="Proteomes" id="UP000830055"/>
    </source>
</evidence>
<evidence type="ECO:0008006" key="3">
    <source>
        <dbReference type="Google" id="ProtNLM"/>
    </source>
</evidence>
<dbReference type="Proteomes" id="UP000830055">
    <property type="component" value="Chromosome"/>
</dbReference>
<organism evidence="1 2">
    <name type="scientific">Desulfofustis limnaeus</name>
    <dbReference type="NCBI Taxonomy" id="2740163"/>
    <lineage>
        <taxon>Bacteria</taxon>
        <taxon>Pseudomonadati</taxon>
        <taxon>Thermodesulfobacteriota</taxon>
        <taxon>Desulfobulbia</taxon>
        <taxon>Desulfobulbales</taxon>
        <taxon>Desulfocapsaceae</taxon>
        <taxon>Desulfofustis</taxon>
    </lineage>
</organism>
<protein>
    <recommendedName>
        <fullName evidence="3">IS1 family transposase</fullName>
    </recommendedName>
</protein>
<accession>A0ABM7WCN8</accession>
<gene>
    <name evidence="1" type="ORF">DPPLL_30930</name>
</gene>
<name>A0ABM7WCN8_9BACT</name>
<proteinExistence type="predicted"/>
<reference evidence="1 2" key="1">
    <citation type="submission" date="2022-01" db="EMBL/GenBank/DDBJ databases">
        <title>Desulfofustis limnae sp. nov., a novel mesophilic sulfate-reducing bacterium isolated from marsh soil.</title>
        <authorList>
            <person name="Watanabe M."/>
            <person name="Takahashi A."/>
            <person name="Kojima H."/>
            <person name="Fukui M."/>
        </authorList>
    </citation>
    <scope>NUCLEOTIDE SEQUENCE [LARGE SCALE GENOMIC DNA]</scope>
    <source>
        <strain evidence="1 2">PPLL</strain>
    </source>
</reference>
<keyword evidence="2" id="KW-1185">Reference proteome</keyword>
<sequence>MRARELGRFSGAGERPRCPRCQSVVVWRCGISRAGKQQYRCKGCGRVFVLSPYLDELAKELAERMIKEKIAVPVIVRVMDGHISRRWIYKRKGELHAE</sequence>
<evidence type="ECO:0000313" key="1">
    <source>
        <dbReference type="EMBL" id="BDD88728.1"/>
    </source>
</evidence>